<evidence type="ECO:0000259" key="2">
    <source>
        <dbReference type="Pfam" id="PF00188"/>
    </source>
</evidence>
<protein>
    <recommendedName>
        <fullName evidence="2">SCP domain-containing protein</fullName>
    </recommendedName>
</protein>
<comment type="caution">
    <text evidence="3">The sequence shown here is derived from an EMBL/GenBank/DDBJ whole genome shotgun (WGS) entry which is preliminary data.</text>
</comment>
<gene>
    <name evidence="3" type="ORF">GCM10011487_01040</name>
</gene>
<keyword evidence="4" id="KW-1185">Reference proteome</keyword>
<evidence type="ECO:0000256" key="1">
    <source>
        <dbReference type="SAM" id="SignalP"/>
    </source>
</evidence>
<organism evidence="3 4">
    <name type="scientific">Steroidobacter agaridevorans</name>
    <dbReference type="NCBI Taxonomy" id="2695856"/>
    <lineage>
        <taxon>Bacteria</taxon>
        <taxon>Pseudomonadati</taxon>
        <taxon>Pseudomonadota</taxon>
        <taxon>Gammaproteobacteria</taxon>
        <taxon>Steroidobacterales</taxon>
        <taxon>Steroidobacteraceae</taxon>
        <taxon>Steroidobacter</taxon>
    </lineage>
</organism>
<dbReference type="EMBL" id="BLJN01000001">
    <property type="protein sequence ID" value="GFE78104.1"/>
    <property type="molecule type" value="Genomic_DNA"/>
</dbReference>
<dbReference type="Gene3D" id="3.40.33.10">
    <property type="entry name" value="CAP"/>
    <property type="match status" value="1"/>
</dbReference>
<sequence>MRKLASAFAVLCGAWIATPALADIADDLNQLRREGCDNRPGVSQPLRSSKGLDVVAREWSKGGRLRDAMERGDYRFTNSASMHVEGATDRKAILDVLRANYCETITDATLKEIGVYQKRDGIWIVAATPFVTPGVKDAAQVSKEVLSLVNAARGKARKCGRKQFAAVPPLSLSAVLNRAALIHSQDMASKSFLEHRGSDGSMVGERAARVGYKWRTVGENVADGAQTAETVVQLWLKSPGHCANIMTAGFTEMGIAFAVDRKSDAGIYWTQVFAAPR</sequence>
<feature type="signal peptide" evidence="1">
    <location>
        <begin position="1"/>
        <end position="22"/>
    </location>
</feature>
<dbReference type="CDD" id="cd05379">
    <property type="entry name" value="CAP_bacterial"/>
    <property type="match status" value="1"/>
</dbReference>
<dbReference type="InterPro" id="IPR014044">
    <property type="entry name" value="CAP_dom"/>
</dbReference>
<dbReference type="InterPro" id="IPR035940">
    <property type="entry name" value="CAP_sf"/>
</dbReference>
<name>A0A829Y4I9_9GAMM</name>
<feature type="chain" id="PRO_5033048385" description="SCP domain-containing protein" evidence="1">
    <location>
        <begin position="23"/>
        <end position="277"/>
    </location>
</feature>
<proteinExistence type="predicted"/>
<dbReference type="SUPFAM" id="SSF55797">
    <property type="entry name" value="PR-1-like"/>
    <property type="match status" value="1"/>
</dbReference>
<dbReference type="Proteomes" id="UP000445000">
    <property type="component" value="Unassembled WGS sequence"/>
</dbReference>
<feature type="domain" description="SCP" evidence="2">
    <location>
        <begin position="146"/>
        <end position="273"/>
    </location>
</feature>
<evidence type="ECO:0000313" key="4">
    <source>
        <dbReference type="Proteomes" id="UP000445000"/>
    </source>
</evidence>
<dbReference type="PANTHER" id="PTHR31157">
    <property type="entry name" value="SCP DOMAIN-CONTAINING PROTEIN"/>
    <property type="match status" value="1"/>
</dbReference>
<dbReference type="PANTHER" id="PTHR31157:SF1">
    <property type="entry name" value="SCP DOMAIN-CONTAINING PROTEIN"/>
    <property type="match status" value="1"/>
</dbReference>
<accession>A0A829Y4I9</accession>
<dbReference type="AlphaFoldDB" id="A0A829Y4I9"/>
<dbReference type="Pfam" id="PF00188">
    <property type="entry name" value="CAP"/>
    <property type="match status" value="1"/>
</dbReference>
<evidence type="ECO:0000313" key="3">
    <source>
        <dbReference type="EMBL" id="GFE78104.1"/>
    </source>
</evidence>
<reference evidence="4" key="1">
    <citation type="submission" date="2020-01" db="EMBL/GenBank/DDBJ databases">
        <title>'Steroidobacter agaridevorans' sp. nov., agar-degrading bacteria isolated from rhizosphere soils.</title>
        <authorList>
            <person name="Ikenaga M."/>
            <person name="Kataoka M."/>
            <person name="Murouchi A."/>
            <person name="Katsuragi S."/>
            <person name="Sakai M."/>
        </authorList>
    </citation>
    <scope>NUCLEOTIDE SEQUENCE [LARGE SCALE GENOMIC DNA]</scope>
    <source>
        <strain evidence="4">YU21-B</strain>
    </source>
</reference>
<keyword evidence="1" id="KW-0732">Signal</keyword>